<reference evidence="6" key="1">
    <citation type="journal article" date="2020" name="bioRxiv">
        <title>Chromosome-level reference genome of the European wasp spider Argiope bruennichi: a resource for studies on range expansion and evolutionary adaptation.</title>
        <authorList>
            <person name="Sheffer M.M."/>
            <person name="Hoppe A."/>
            <person name="Krehenwinkel H."/>
            <person name="Uhl G."/>
            <person name="Kuss A.W."/>
            <person name="Jensen L."/>
            <person name="Jensen C."/>
            <person name="Gillespie R.G."/>
            <person name="Hoff K.J."/>
            <person name="Prost S."/>
        </authorList>
    </citation>
    <scope>NUCLEOTIDE SEQUENCE</scope>
</reference>
<sequence length="214" mass="23922">MDTKSKEVSLDMRTHIVNLNKSGKSYREIQKMVKLPFTTIGYIVRKYKNTGRVENECRPGGPSKLTSRNKRSIVKAAVRKPQISAQKIADDLLASSNFRVTAQTIRNVLHSAGLKSRTPRKKPMISEVELKLSDIEKILEALIYDNKIERSDSLSNSSSKGSGSESFYRTIKPLISNAGLMRMPCGVCPVYNKCGNGCDVSPSTCVYMKEWLQL</sequence>
<comment type="similarity">
    <text evidence="2">Belongs to the eukaryotic RPC34/RPC39 RNA polymerase subunit family.</text>
</comment>
<dbReference type="GO" id="GO:0006383">
    <property type="term" value="P:transcription by RNA polymerase III"/>
    <property type="evidence" value="ECO:0007669"/>
    <property type="project" value="InterPro"/>
</dbReference>
<dbReference type="Pfam" id="PF25787">
    <property type="entry name" value="HTH_SB"/>
    <property type="match status" value="1"/>
</dbReference>
<keyword evidence="6" id="KW-0240">DNA-directed RNA polymerase</keyword>
<dbReference type="InterPro" id="IPR016049">
    <property type="entry name" value="RNA_pol_Rpc34-like"/>
</dbReference>
<evidence type="ECO:0000313" key="7">
    <source>
        <dbReference type="Proteomes" id="UP000807504"/>
    </source>
</evidence>
<dbReference type="InterPro" id="IPR036388">
    <property type="entry name" value="WH-like_DNA-bd_sf"/>
</dbReference>
<evidence type="ECO:0000313" key="6">
    <source>
        <dbReference type="EMBL" id="KAF8774797.1"/>
    </source>
</evidence>
<comment type="caution">
    <text evidence="6">The sequence shown here is derived from an EMBL/GenBank/DDBJ whole genome shotgun (WGS) entry which is preliminary data.</text>
</comment>
<keyword evidence="7" id="KW-1185">Reference proteome</keyword>
<evidence type="ECO:0000256" key="4">
    <source>
        <dbReference type="ARBA" id="ARBA00023242"/>
    </source>
</evidence>
<evidence type="ECO:0000256" key="1">
    <source>
        <dbReference type="ARBA" id="ARBA00004123"/>
    </source>
</evidence>
<evidence type="ECO:0000259" key="5">
    <source>
        <dbReference type="Pfam" id="PF25787"/>
    </source>
</evidence>
<organism evidence="6 7">
    <name type="scientific">Argiope bruennichi</name>
    <name type="common">Wasp spider</name>
    <name type="synonym">Aranea bruennichi</name>
    <dbReference type="NCBI Taxonomy" id="94029"/>
    <lineage>
        <taxon>Eukaryota</taxon>
        <taxon>Metazoa</taxon>
        <taxon>Ecdysozoa</taxon>
        <taxon>Arthropoda</taxon>
        <taxon>Chelicerata</taxon>
        <taxon>Arachnida</taxon>
        <taxon>Araneae</taxon>
        <taxon>Araneomorphae</taxon>
        <taxon>Entelegynae</taxon>
        <taxon>Araneoidea</taxon>
        <taxon>Araneidae</taxon>
        <taxon>Argiope</taxon>
    </lineage>
</organism>
<protein>
    <submittedName>
        <fullName evidence="6">DNA-directed RNA polymerase III subunit RPC6 like protein</fullName>
    </submittedName>
</protein>
<dbReference type="InterPro" id="IPR057667">
    <property type="entry name" value="HTH_SB"/>
</dbReference>
<evidence type="ECO:0000256" key="2">
    <source>
        <dbReference type="ARBA" id="ARBA00011038"/>
    </source>
</evidence>
<gene>
    <name evidence="6" type="ORF">HNY73_017310</name>
</gene>
<name>A0A8T0ELM4_ARGBR</name>
<keyword evidence="3" id="KW-0804">Transcription</keyword>
<dbReference type="PANTHER" id="PTHR12780">
    <property type="entry name" value="RNA POLYMERASE III DNA DIRECTED , 39KD SUBUNIT-RELATED"/>
    <property type="match status" value="1"/>
</dbReference>
<dbReference type="EMBL" id="JABXBU010002227">
    <property type="protein sequence ID" value="KAF8774797.1"/>
    <property type="molecule type" value="Genomic_DNA"/>
</dbReference>
<comment type="subcellular location">
    <subcellularLocation>
        <location evidence="1">Nucleus</location>
    </subcellularLocation>
</comment>
<feature type="domain" description="Sleeping Beauty transposase HTH" evidence="5">
    <location>
        <begin position="3"/>
        <end position="54"/>
    </location>
</feature>
<dbReference type="GO" id="GO:0005666">
    <property type="term" value="C:RNA polymerase III complex"/>
    <property type="evidence" value="ECO:0007669"/>
    <property type="project" value="InterPro"/>
</dbReference>
<keyword evidence="4" id="KW-0539">Nucleus</keyword>
<proteinExistence type="inferred from homology"/>
<evidence type="ECO:0000256" key="3">
    <source>
        <dbReference type="ARBA" id="ARBA00023163"/>
    </source>
</evidence>
<dbReference type="InterPro" id="IPR007832">
    <property type="entry name" value="RNA_pol_Rpc34"/>
</dbReference>
<reference evidence="6" key="2">
    <citation type="submission" date="2020-06" db="EMBL/GenBank/DDBJ databases">
        <authorList>
            <person name="Sheffer M."/>
        </authorList>
    </citation>
    <scope>NUCLEOTIDE SEQUENCE</scope>
</reference>
<dbReference type="Proteomes" id="UP000807504">
    <property type="component" value="Unassembled WGS sequence"/>
</dbReference>
<accession>A0A8T0ELM4</accession>
<dbReference type="AlphaFoldDB" id="A0A8T0ELM4"/>
<dbReference type="Gene3D" id="1.10.10.10">
    <property type="entry name" value="Winged helix-like DNA-binding domain superfamily/Winged helix DNA-binding domain"/>
    <property type="match status" value="1"/>
</dbReference>
<dbReference type="Pfam" id="PF05158">
    <property type="entry name" value="RNA_pol_Rpc34"/>
    <property type="match status" value="1"/>
</dbReference>
<dbReference type="SUPFAM" id="SSF46689">
    <property type="entry name" value="Homeodomain-like"/>
    <property type="match status" value="1"/>
</dbReference>
<dbReference type="InterPro" id="IPR009057">
    <property type="entry name" value="Homeodomain-like_sf"/>
</dbReference>